<comment type="caution">
    <text evidence="1">The sequence shown here is derived from an EMBL/GenBank/DDBJ whole genome shotgun (WGS) entry which is preliminary data.</text>
</comment>
<reference evidence="1 2" key="1">
    <citation type="submission" date="2024-03" db="EMBL/GenBank/DDBJ databases">
        <title>Human intestinal bacterial collection.</title>
        <authorList>
            <person name="Pauvert C."/>
            <person name="Hitch T.C.A."/>
            <person name="Clavel T."/>
        </authorList>
    </citation>
    <scope>NUCLEOTIDE SEQUENCE [LARGE SCALE GENOMIC DNA]</scope>
    <source>
        <strain evidence="1 2">CLA-SR-H024</strain>
    </source>
</reference>
<name>A0ABV1EY11_9BACI</name>
<organism evidence="1 2">
    <name type="scientific">Niallia hominis</name>
    <dbReference type="NCBI Taxonomy" id="3133173"/>
    <lineage>
        <taxon>Bacteria</taxon>
        <taxon>Bacillati</taxon>
        <taxon>Bacillota</taxon>
        <taxon>Bacilli</taxon>
        <taxon>Bacillales</taxon>
        <taxon>Bacillaceae</taxon>
        <taxon>Niallia</taxon>
    </lineage>
</organism>
<gene>
    <name evidence="1" type="ORF">WMO63_06820</name>
</gene>
<dbReference type="Proteomes" id="UP001465426">
    <property type="component" value="Unassembled WGS sequence"/>
</dbReference>
<keyword evidence="2" id="KW-1185">Reference proteome</keyword>
<dbReference type="EMBL" id="JBBMFN010000011">
    <property type="protein sequence ID" value="MEQ2465381.1"/>
    <property type="molecule type" value="Genomic_DNA"/>
</dbReference>
<accession>A0ABV1EY11</accession>
<evidence type="ECO:0000313" key="1">
    <source>
        <dbReference type="EMBL" id="MEQ2465381.1"/>
    </source>
</evidence>
<protein>
    <submittedName>
        <fullName evidence="1">Uncharacterized protein</fullName>
    </submittedName>
</protein>
<proteinExistence type="predicted"/>
<evidence type="ECO:0000313" key="2">
    <source>
        <dbReference type="Proteomes" id="UP001465426"/>
    </source>
</evidence>
<sequence>MNNRRRLNGEETWYRLREWSKGQAPAERLAGSVLHSEGYLSIDPSHPLGGPDGIKDLICNKDGVSWVGACYFPRGQKSFSTIKEKFLNDLEGIEKNNVHGLAFITNQELTLSERSQLKDLSTYQIEIYHLERLASLLNNPVNYGTRLEFLDIEMTSEEQLSFFAQRDQQLTSRIESFLSDMDNFKEVILNRAIQYEDREEEEISLAIEELIEKVWYNRHLVLRYKVENGIEKVNPEIWKGALSSAKRVEEKFGIENLGPYDDFEWGMLNGKLSALRWVLGDDWDMLDT</sequence>
<dbReference type="RefSeq" id="WP_235252334.1">
    <property type="nucleotide sequence ID" value="NZ_JBBMFN010000011.1"/>
</dbReference>